<dbReference type="Gene3D" id="3.30.810.10">
    <property type="entry name" value="2-Layer Sandwich"/>
    <property type="match status" value="1"/>
</dbReference>
<evidence type="ECO:0000256" key="1">
    <source>
        <dbReference type="PROSITE-ProRule" id="PRU00781"/>
    </source>
</evidence>
<accession>A0A0V1MMS7</accession>
<dbReference type="AlphaFoldDB" id="A0A0V1MMS7"/>
<gene>
    <name evidence="4" type="primary">PIP4K2B</name>
    <name evidence="4" type="ORF">T10_8751</name>
</gene>
<dbReference type="GO" id="GO:0046854">
    <property type="term" value="P:phosphatidylinositol phosphate biosynthetic process"/>
    <property type="evidence" value="ECO:0007669"/>
    <property type="project" value="TreeGrafter"/>
</dbReference>
<name>A0A0V1MMS7_9BILA</name>
<keyword evidence="1" id="KW-0547">Nucleotide-binding</keyword>
<dbReference type="GO" id="GO:0016308">
    <property type="term" value="F:1-phosphatidylinositol-4-phosphate 5-kinase activity"/>
    <property type="evidence" value="ECO:0007669"/>
    <property type="project" value="TreeGrafter"/>
</dbReference>
<feature type="domain" description="PIPK" evidence="3">
    <location>
        <begin position="64"/>
        <end position="459"/>
    </location>
</feature>
<feature type="compositionally biased region" description="Low complexity" evidence="2">
    <location>
        <begin position="371"/>
        <end position="380"/>
    </location>
</feature>
<feature type="compositionally biased region" description="Polar residues" evidence="2">
    <location>
        <begin position="350"/>
        <end position="360"/>
    </location>
</feature>
<dbReference type="PROSITE" id="PS51455">
    <property type="entry name" value="PIPK"/>
    <property type="match status" value="1"/>
</dbReference>
<reference evidence="4 5" key="1">
    <citation type="submission" date="2015-01" db="EMBL/GenBank/DDBJ databases">
        <title>Evolution of Trichinella species and genotypes.</title>
        <authorList>
            <person name="Korhonen P.K."/>
            <person name="Edoardo P."/>
            <person name="Giuseppe L.R."/>
            <person name="Gasser R.B."/>
        </authorList>
    </citation>
    <scope>NUCLEOTIDE SEQUENCE [LARGE SCALE GENOMIC DNA]</scope>
    <source>
        <strain evidence="4">ISS1980</strain>
    </source>
</reference>
<dbReference type="GO" id="GO:0005524">
    <property type="term" value="F:ATP binding"/>
    <property type="evidence" value="ECO:0007669"/>
    <property type="project" value="UniProtKB-UniRule"/>
</dbReference>
<evidence type="ECO:0000256" key="2">
    <source>
        <dbReference type="SAM" id="MobiDB-lite"/>
    </source>
</evidence>
<dbReference type="InterPro" id="IPR002498">
    <property type="entry name" value="PInositol-4-P-4/5-kinase_core"/>
</dbReference>
<organism evidence="4 5">
    <name type="scientific">Trichinella papuae</name>
    <dbReference type="NCBI Taxonomy" id="268474"/>
    <lineage>
        <taxon>Eukaryota</taxon>
        <taxon>Metazoa</taxon>
        <taxon>Ecdysozoa</taxon>
        <taxon>Nematoda</taxon>
        <taxon>Enoplea</taxon>
        <taxon>Dorylaimia</taxon>
        <taxon>Trichinellida</taxon>
        <taxon>Trichinellidae</taxon>
        <taxon>Trichinella</taxon>
    </lineage>
</organism>
<keyword evidence="1 4" id="KW-0418">Kinase</keyword>
<dbReference type="Proteomes" id="UP000054843">
    <property type="component" value="Unassembled WGS sequence"/>
</dbReference>
<evidence type="ECO:0000259" key="3">
    <source>
        <dbReference type="PROSITE" id="PS51455"/>
    </source>
</evidence>
<dbReference type="SUPFAM" id="SSF56104">
    <property type="entry name" value="SAICAR synthase-like"/>
    <property type="match status" value="1"/>
</dbReference>
<keyword evidence="1" id="KW-0808">Transferase</keyword>
<sequence>MVSNKLLLTKDRFTFSLQIDVGLVPVDWFDHYIYNNAPSEVSLNNMMKVVKFKSTFFIGNKFLENPTSSKCCHTSTMMKSKKKLKHKPRRPIVPKWKLFRSSDPFLSVFMWGINHTITESSHIPPTRLLMPDDFKAFSKIRIDNHLFNKESMPSHFKVKEYCPNVFRSIREKFAIDDDDYLTLCAEEVAEVHSILQKYHNYIVEHHSKTLLPQFLGMYRLTVEGVETYVVVTRSIFSRNYAITKKYDLKGSTVQRQASDKEKAKDFPTFKDKDFLEEKCRLYLSTDSRQKLMNMLTSDTEFLASLNLMDYSLLVGLHVCDQEQQSTPNSPVRTVAEAVHSPGVCPDSSELENASDGSNEYGSQPTPPESPEPSSGAFAPFSDYPELKLDDEFYAVTATPDAPKKMIYFIGLIDILTYYGMKKLTATAAKTVKYGAEAEISSVRPQQYAKRLVEFVSRAFADNAASASNSTETAA</sequence>
<proteinExistence type="predicted"/>
<dbReference type="PANTHER" id="PTHR23086">
    <property type="entry name" value="PHOSPHATIDYLINOSITOL-4-PHOSPHATE 5-KINASE"/>
    <property type="match status" value="1"/>
</dbReference>
<dbReference type="GO" id="GO:0005886">
    <property type="term" value="C:plasma membrane"/>
    <property type="evidence" value="ECO:0007669"/>
    <property type="project" value="TreeGrafter"/>
</dbReference>
<dbReference type="PANTHER" id="PTHR23086:SF8">
    <property type="entry name" value="PHOSPHATIDYLINOSITOL 5-PHOSPHATE 4-KINASE, ISOFORM A"/>
    <property type="match status" value="1"/>
</dbReference>
<evidence type="ECO:0000313" key="4">
    <source>
        <dbReference type="EMBL" id="KRZ73131.1"/>
    </source>
</evidence>
<dbReference type="Gene3D" id="3.30.800.10">
    <property type="entry name" value="Phosphatidylinositol Phosphate Kinase II Beta"/>
    <property type="match status" value="2"/>
</dbReference>
<protein>
    <submittedName>
        <fullName evidence="4">Phosphatidylinositol 5-phosphate 4-kinase type-2 beta</fullName>
    </submittedName>
</protein>
<dbReference type="GO" id="GO:0016309">
    <property type="term" value="F:1-phosphatidylinositol-5-phosphate 4-kinase activity"/>
    <property type="evidence" value="ECO:0007669"/>
    <property type="project" value="TreeGrafter"/>
</dbReference>
<comment type="caution">
    <text evidence="4">The sequence shown here is derived from an EMBL/GenBank/DDBJ whole genome shotgun (WGS) entry which is preliminary data.</text>
</comment>
<dbReference type="CDD" id="cd17305">
    <property type="entry name" value="PIPKc_PIP5KII"/>
    <property type="match status" value="1"/>
</dbReference>
<feature type="region of interest" description="Disordered" evidence="2">
    <location>
        <begin position="324"/>
        <end position="380"/>
    </location>
</feature>
<keyword evidence="5" id="KW-1185">Reference proteome</keyword>
<dbReference type="EMBL" id="JYDO01000068">
    <property type="protein sequence ID" value="KRZ73131.1"/>
    <property type="molecule type" value="Genomic_DNA"/>
</dbReference>
<dbReference type="InterPro" id="IPR027484">
    <property type="entry name" value="PInositol-4-P-5-kinase_N"/>
</dbReference>
<dbReference type="SMART" id="SM00330">
    <property type="entry name" value="PIPKc"/>
    <property type="match status" value="1"/>
</dbReference>
<evidence type="ECO:0000313" key="5">
    <source>
        <dbReference type="Proteomes" id="UP000054843"/>
    </source>
</evidence>
<dbReference type="Pfam" id="PF01504">
    <property type="entry name" value="PIP5K"/>
    <property type="match status" value="1"/>
</dbReference>
<dbReference type="InterPro" id="IPR027483">
    <property type="entry name" value="PInositol-4-P-4/5-kinase_C_sf"/>
</dbReference>
<keyword evidence="1" id="KW-0067">ATP-binding</keyword>
<dbReference type="InterPro" id="IPR023610">
    <property type="entry name" value="PInositol-4/5-P-5/4-kinase"/>
</dbReference>